<evidence type="ECO:0000256" key="4">
    <source>
        <dbReference type="ARBA" id="ARBA00022679"/>
    </source>
</evidence>
<dbReference type="PANTHER" id="PTHR33908">
    <property type="entry name" value="MANNOSYLTRANSFERASE YKCB-RELATED"/>
    <property type="match status" value="1"/>
</dbReference>
<comment type="subcellular location">
    <subcellularLocation>
        <location evidence="1">Cell membrane</location>
        <topology evidence="1">Multi-pass membrane protein</topology>
    </subcellularLocation>
</comment>
<feature type="transmembrane region" description="Helical" evidence="8">
    <location>
        <begin position="168"/>
        <end position="194"/>
    </location>
</feature>
<protein>
    <submittedName>
        <fullName evidence="10">Dolichyl-phosphate-mannose-protein mannosyltransferase</fullName>
    </submittedName>
</protein>
<feature type="transmembrane region" description="Helical" evidence="8">
    <location>
        <begin position="89"/>
        <end position="107"/>
    </location>
</feature>
<feature type="transmembrane region" description="Helical" evidence="8">
    <location>
        <begin position="431"/>
        <end position="452"/>
    </location>
</feature>
<feature type="transmembrane region" description="Helical" evidence="8">
    <location>
        <begin position="364"/>
        <end position="385"/>
    </location>
</feature>
<dbReference type="GO" id="GO:0016763">
    <property type="term" value="F:pentosyltransferase activity"/>
    <property type="evidence" value="ECO:0007669"/>
    <property type="project" value="TreeGrafter"/>
</dbReference>
<keyword evidence="2" id="KW-1003">Cell membrane</keyword>
<keyword evidence="7 8" id="KW-0472">Membrane</keyword>
<feature type="transmembrane region" description="Helical" evidence="8">
    <location>
        <begin position="15"/>
        <end position="32"/>
    </location>
</feature>
<feature type="domain" description="Glycosyltransferase RgtA/B/C/D-like" evidence="9">
    <location>
        <begin position="68"/>
        <end position="205"/>
    </location>
</feature>
<gene>
    <name evidence="10" type="ORF">HY57_03910</name>
</gene>
<dbReference type="HOGENOM" id="CLU_019126_0_0_6"/>
<dbReference type="OrthoDB" id="9775035at2"/>
<dbReference type="RefSeq" id="WP_019463838.1">
    <property type="nucleotide sequence ID" value="NZ_ALOY01000087.1"/>
</dbReference>
<dbReference type="STRING" id="1217721.HY57_03910"/>
<feature type="transmembrane region" description="Helical" evidence="8">
    <location>
        <begin position="405"/>
        <end position="424"/>
    </location>
</feature>
<evidence type="ECO:0000313" key="11">
    <source>
        <dbReference type="Proteomes" id="UP000027987"/>
    </source>
</evidence>
<evidence type="ECO:0000256" key="6">
    <source>
        <dbReference type="ARBA" id="ARBA00022989"/>
    </source>
</evidence>
<organism evidence="10 11">
    <name type="scientific">Dyella japonica A8</name>
    <dbReference type="NCBI Taxonomy" id="1217721"/>
    <lineage>
        <taxon>Bacteria</taxon>
        <taxon>Pseudomonadati</taxon>
        <taxon>Pseudomonadota</taxon>
        <taxon>Gammaproteobacteria</taxon>
        <taxon>Lysobacterales</taxon>
        <taxon>Rhodanobacteraceae</taxon>
        <taxon>Dyella</taxon>
    </lineage>
</organism>
<evidence type="ECO:0000256" key="5">
    <source>
        <dbReference type="ARBA" id="ARBA00022692"/>
    </source>
</evidence>
<dbReference type="GO" id="GO:0009103">
    <property type="term" value="P:lipopolysaccharide biosynthetic process"/>
    <property type="evidence" value="ECO:0007669"/>
    <property type="project" value="TreeGrafter"/>
</dbReference>
<evidence type="ECO:0000256" key="7">
    <source>
        <dbReference type="ARBA" id="ARBA00023136"/>
    </source>
</evidence>
<evidence type="ECO:0000256" key="8">
    <source>
        <dbReference type="SAM" id="Phobius"/>
    </source>
</evidence>
<evidence type="ECO:0000256" key="2">
    <source>
        <dbReference type="ARBA" id="ARBA00022475"/>
    </source>
</evidence>
<dbReference type="InterPro" id="IPR038731">
    <property type="entry name" value="RgtA/B/C-like"/>
</dbReference>
<dbReference type="PATRIC" id="fig|1217721.7.peg.819"/>
<feature type="transmembrane region" description="Helical" evidence="8">
    <location>
        <begin position="113"/>
        <end position="133"/>
    </location>
</feature>
<dbReference type="PANTHER" id="PTHR33908:SF3">
    <property type="entry name" value="UNDECAPRENYL PHOSPHATE-ALPHA-4-AMINO-4-DEOXY-L-ARABINOSE ARABINOSYL TRANSFERASE"/>
    <property type="match status" value="1"/>
</dbReference>
<name>A0A075JY01_9GAMM</name>
<evidence type="ECO:0000313" key="10">
    <source>
        <dbReference type="EMBL" id="AIF46465.1"/>
    </source>
</evidence>
<dbReference type="KEGG" id="dja:HY57_03910"/>
<evidence type="ECO:0000256" key="1">
    <source>
        <dbReference type="ARBA" id="ARBA00004651"/>
    </source>
</evidence>
<keyword evidence="4 10" id="KW-0808">Transferase</keyword>
<dbReference type="GO" id="GO:0005886">
    <property type="term" value="C:plasma membrane"/>
    <property type="evidence" value="ECO:0007669"/>
    <property type="project" value="UniProtKB-SubCell"/>
</dbReference>
<dbReference type="Pfam" id="PF13231">
    <property type="entry name" value="PMT_2"/>
    <property type="match status" value="1"/>
</dbReference>
<feature type="transmembrane region" description="Helical" evidence="8">
    <location>
        <begin position="309"/>
        <end position="328"/>
    </location>
</feature>
<evidence type="ECO:0000256" key="3">
    <source>
        <dbReference type="ARBA" id="ARBA00022676"/>
    </source>
</evidence>
<sequence>MPVFPEATPLERRRFWLLLLIAFIVIGAGMGLRDPWPSDEPRFALAAKQMVESGDWLFPHRGSELYSDKPPMLFWLEAASYTVLRSWRIAFLLPSLLAALGSLLLVYDLGRRLWNRQVGLYAASALLITFQFVYQTKRAQIDPLVMFYITAANWGLLVHMLKGPNWRAFWFGCFCAGLGVITKGVGVLALLLFLPYLVAVFGQWHGVSRMGDGAWWRWSLGLVALLFAMALWLVPMLLGAKAHAGDPAYAAYVNDILFHQTAGRYGKSWDHHHPVFYYVPIVLFTWLPLSLTYPGTLPRWWQALKTKDARILLPLGWIVLLLVFFSIPKGKRDVYIMPALPMLALITAPYLGELLQKRWLRIAGLAFIVIMGAAMLGVGAAALVAHPKFASEFATARGFEDGGRSLWWMALSIGVIMLALIVILRVRHAVAAVACSMAAMWLIWSLWAYPILNDSSSAAGLMQEVREHLPPGDQLGMVAWKEQNLLMLDRPATDFGFTKPWHDQYAAAVKWQAEDPSHRWLFALDGVMADCVDRSKAISLGHANRREWWMFRADAVVQGCLPGEDVDRVPAATLEE</sequence>
<dbReference type="EMBL" id="CP008884">
    <property type="protein sequence ID" value="AIF46465.1"/>
    <property type="molecule type" value="Genomic_DNA"/>
</dbReference>
<proteinExistence type="predicted"/>
<feature type="transmembrane region" description="Helical" evidence="8">
    <location>
        <begin position="215"/>
        <end position="234"/>
    </location>
</feature>
<dbReference type="Proteomes" id="UP000027987">
    <property type="component" value="Chromosome"/>
</dbReference>
<dbReference type="AlphaFoldDB" id="A0A075JY01"/>
<dbReference type="InterPro" id="IPR050297">
    <property type="entry name" value="LipidA_mod_glycosyltrf_83"/>
</dbReference>
<feature type="transmembrane region" description="Helical" evidence="8">
    <location>
        <begin position="275"/>
        <end position="297"/>
    </location>
</feature>
<keyword evidence="11" id="KW-1185">Reference proteome</keyword>
<keyword evidence="5 8" id="KW-0812">Transmembrane</keyword>
<accession>A0A075JY01</accession>
<keyword evidence="6 8" id="KW-1133">Transmembrane helix</keyword>
<dbReference type="GO" id="GO:0010041">
    <property type="term" value="P:response to iron(III) ion"/>
    <property type="evidence" value="ECO:0007669"/>
    <property type="project" value="TreeGrafter"/>
</dbReference>
<evidence type="ECO:0000259" key="9">
    <source>
        <dbReference type="Pfam" id="PF13231"/>
    </source>
</evidence>
<feature type="transmembrane region" description="Helical" evidence="8">
    <location>
        <begin position="334"/>
        <end position="352"/>
    </location>
</feature>
<reference evidence="10 11" key="1">
    <citation type="submission" date="2014-07" db="EMBL/GenBank/DDBJ databases">
        <title>Complete Genome Sequence of Dyella japonica Strain A8 Isolated from Malaysian Tropical Soil.</title>
        <authorList>
            <person name="Hui R.K.H."/>
            <person name="Chen J.-W."/>
            <person name="Chan K.-G."/>
            <person name="Leung F.C.C."/>
        </authorList>
    </citation>
    <scope>NUCLEOTIDE SEQUENCE [LARGE SCALE GENOMIC DNA]</scope>
    <source>
        <strain evidence="10 11">A8</strain>
    </source>
</reference>
<keyword evidence="3 10" id="KW-0328">Glycosyltransferase</keyword>
<feature type="transmembrane region" description="Helical" evidence="8">
    <location>
        <begin position="145"/>
        <end position="162"/>
    </location>
</feature>